<dbReference type="STRING" id="571913.VV02_07175"/>
<dbReference type="PATRIC" id="fig|571913.6.peg.1463"/>
<dbReference type="InterPro" id="IPR003749">
    <property type="entry name" value="ThiS/MoaD-like"/>
</dbReference>
<dbReference type="EMBL" id="CP011112">
    <property type="protein sequence ID" value="AKU18721.1"/>
    <property type="molecule type" value="Genomic_DNA"/>
</dbReference>
<name>A0A0K1JPT9_9MICO</name>
<keyword evidence="2" id="KW-1185">Reference proteome</keyword>
<dbReference type="Proteomes" id="UP000066480">
    <property type="component" value="Chromosome"/>
</dbReference>
<dbReference type="AlphaFoldDB" id="A0A0K1JPT9"/>
<accession>A0A0K1JPT9</accession>
<gene>
    <name evidence="1" type="ORF">VV02_07175</name>
</gene>
<dbReference type="KEGG" id="lmoi:VV02_07175"/>
<evidence type="ECO:0000313" key="2">
    <source>
        <dbReference type="Proteomes" id="UP000066480"/>
    </source>
</evidence>
<dbReference type="Pfam" id="PF02597">
    <property type="entry name" value="ThiS"/>
    <property type="match status" value="1"/>
</dbReference>
<dbReference type="SUPFAM" id="SSF54285">
    <property type="entry name" value="MoaD/ThiS"/>
    <property type="match status" value="1"/>
</dbReference>
<sequence length="76" mass="7766">MTVRYWAGARAAAGVDEERFAATTVGEALAAARSAHPQLESVLEVASVLVDGVVSPAERVLFAGEAVEVLPPFAGG</sequence>
<dbReference type="InterPro" id="IPR016155">
    <property type="entry name" value="Mopterin_synth/thiamin_S_b"/>
</dbReference>
<dbReference type="Gene3D" id="3.10.20.30">
    <property type="match status" value="1"/>
</dbReference>
<dbReference type="InterPro" id="IPR012675">
    <property type="entry name" value="Beta-grasp_dom_sf"/>
</dbReference>
<reference evidence="1 2" key="1">
    <citation type="submission" date="2015-03" db="EMBL/GenBank/DDBJ databases">
        <title>Luteipulveratus halotolerans sp. nov., a novel actinobacterium (Dermacoccaceae) from Sarawak, Malaysia.</title>
        <authorList>
            <person name="Juboi H."/>
            <person name="Basik A."/>
            <person name="Shamsul S.S."/>
            <person name="Arnold P."/>
            <person name="Schmitt E.K."/>
            <person name="Sanglier J.-J."/>
            <person name="Yeo T."/>
        </authorList>
    </citation>
    <scope>NUCLEOTIDE SEQUENCE [LARGE SCALE GENOMIC DNA]</scope>
    <source>
        <strain evidence="1 2">MN07-A0370</strain>
    </source>
</reference>
<protein>
    <submittedName>
        <fullName evidence="1">Thiamine biosynthesis protein ThiS</fullName>
    </submittedName>
</protein>
<evidence type="ECO:0000313" key="1">
    <source>
        <dbReference type="EMBL" id="AKU18721.1"/>
    </source>
</evidence>
<proteinExistence type="predicted"/>
<organism evidence="1 2">
    <name type="scientific">Luteipulveratus mongoliensis</name>
    <dbReference type="NCBI Taxonomy" id="571913"/>
    <lineage>
        <taxon>Bacteria</taxon>
        <taxon>Bacillati</taxon>
        <taxon>Actinomycetota</taxon>
        <taxon>Actinomycetes</taxon>
        <taxon>Micrococcales</taxon>
        <taxon>Dermacoccaceae</taxon>
        <taxon>Luteipulveratus</taxon>
    </lineage>
</organism>